<evidence type="ECO:0000256" key="4">
    <source>
        <dbReference type="SAM" id="Phobius"/>
    </source>
</evidence>
<dbReference type="CDD" id="cd16917">
    <property type="entry name" value="HATPase_UhpB-NarQ-NarX-like"/>
    <property type="match status" value="1"/>
</dbReference>
<gene>
    <name evidence="7" type="ORF">KDM90_14300</name>
</gene>
<dbReference type="InterPro" id="IPR036890">
    <property type="entry name" value="HATPase_C_sf"/>
</dbReference>
<feature type="transmembrane region" description="Helical" evidence="4">
    <location>
        <begin position="95"/>
        <end position="115"/>
    </location>
</feature>
<reference evidence="7" key="1">
    <citation type="submission" date="2021-04" db="EMBL/GenBank/DDBJ databases">
        <title>novel species isolated from subtropical streams in China.</title>
        <authorList>
            <person name="Lu H."/>
        </authorList>
    </citation>
    <scope>NUCLEOTIDE SEQUENCE</scope>
    <source>
        <strain evidence="7">FT137W</strain>
    </source>
</reference>
<name>A0A941E2J3_9BURK</name>
<dbReference type="GO" id="GO:0000155">
    <property type="term" value="F:phosphorelay sensor kinase activity"/>
    <property type="evidence" value="ECO:0007669"/>
    <property type="project" value="InterPro"/>
</dbReference>
<dbReference type="SUPFAM" id="SSF55874">
    <property type="entry name" value="ATPase domain of HSP90 chaperone/DNA topoisomerase II/histidine kinase"/>
    <property type="match status" value="1"/>
</dbReference>
<organism evidence="7 8">
    <name type="scientific">Undibacterium fentianense</name>
    <dbReference type="NCBI Taxonomy" id="2828728"/>
    <lineage>
        <taxon>Bacteria</taxon>
        <taxon>Pseudomonadati</taxon>
        <taxon>Pseudomonadota</taxon>
        <taxon>Betaproteobacteria</taxon>
        <taxon>Burkholderiales</taxon>
        <taxon>Oxalobacteraceae</taxon>
        <taxon>Undibacterium</taxon>
    </lineage>
</organism>
<feature type="domain" description="Histidine kinase/HSP90-like ATPase" evidence="5">
    <location>
        <begin position="377"/>
        <end position="458"/>
    </location>
</feature>
<dbReference type="PANTHER" id="PTHR24421:SF59">
    <property type="entry name" value="OXYGEN SENSOR HISTIDINE KINASE NREB"/>
    <property type="match status" value="1"/>
</dbReference>
<dbReference type="Pfam" id="PF02518">
    <property type="entry name" value="HATPase_c"/>
    <property type="match status" value="1"/>
</dbReference>
<feature type="domain" description="Signal transduction histidine kinase subgroup 3 dimerisation and phosphoacceptor" evidence="6">
    <location>
        <begin position="245"/>
        <end position="275"/>
    </location>
</feature>
<evidence type="ECO:0000256" key="3">
    <source>
        <dbReference type="ARBA" id="ARBA00023012"/>
    </source>
</evidence>
<keyword evidence="1" id="KW-0808">Transferase</keyword>
<dbReference type="Proteomes" id="UP000678545">
    <property type="component" value="Unassembled WGS sequence"/>
</dbReference>
<evidence type="ECO:0000259" key="6">
    <source>
        <dbReference type="Pfam" id="PF07730"/>
    </source>
</evidence>
<dbReference type="GO" id="GO:0016020">
    <property type="term" value="C:membrane"/>
    <property type="evidence" value="ECO:0007669"/>
    <property type="project" value="InterPro"/>
</dbReference>
<keyword evidence="8" id="KW-1185">Reference proteome</keyword>
<dbReference type="PANTHER" id="PTHR24421">
    <property type="entry name" value="NITRATE/NITRITE SENSOR PROTEIN NARX-RELATED"/>
    <property type="match status" value="1"/>
</dbReference>
<dbReference type="Gene3D" id="1.20.5.1930">
    <property type="match status" value="1"/>
</dbReference>
<keyword evidence="4" id="KW-1133">Transmembrane helix</keyword>
<dbReference type="GO" id="GO:0046983">
    <property type="term" value="F:protein dimerization activity"/>
    <property type="evidence" value="ECO:0007669"/>
    <property type="project" value="InterPro"/>
</dbReference>
<sequence length="467" mass="52688">MTHVSSSFSVKYIDTSSRRFFSQFIALLKPHLALVCGLFACIIFGGFEFFELFFTAPAQANLHTPAGFFCQWWVREILSNWLALDTEAARIEWQYFCYLSYSAALSLLFTALLWLRSQHRAFRSDGLFAVQLVLAALSMSALLLVLAAQFAAFLPFRRALRFLVLLMLAYSGVHLFYVFNNPALAGTHWKIGVFYLIAQLLLYCICFAAVLAVKRYFKQSAQLKIAYAELQATQIMLSDTVRITERTRIARDLHDILGHQLTALNLHLDLAVRHSAAVGTDLNMASSAESNTESNIESKTPSLDTRLQQALQVSRELAHDLLAEVRSVVSSEKSDKEINLQQALRILCASIPQPKITLQFDELKTPVPMHIAHCIFYCVQEAITNVIRHADAQTLQITLKQYEHMLNIQIQDDGQGCDTLQPNHGLQGMRERLELCNGTLSLKHASKQGFYLELQIPFDVAFKGFPT</sequence>
<evidence type="ECO:0000313" key="8">
    <source>
        <dbReference type="Proteomes" id="UP000678545"/>
    </source>
</evidence>
<feature type="transmembrane region" description="Helical" evidence="4">
    <location>
        <begin position="20"/>
        <end position="47"/>
    </location>
</feature>
<feature type="transmembrane region" description="Helical" evidence="4">
    <location>
        <begin position="191"/>
        <end position="213"/>
    </location>
</feature>
<evidence type="ECO:0000259" key="5">
    <source>
        <dbReference type="Pfam" id="PF02518"/>
    </source>
</evidence>
<dbReference type="InterPro" id="IPR011712">
    <property type="entry name" value="Sig_transdc_His_kin_sub3_dim/P"/>
</dbReference>
<protein>
    <submittedName>
        <fullName evidence="7">Sensor histidine kinase</fullName>
    </submittedName>
</protein>
<dbReference type="InterPro" id="IPR003594">
    <property type="entry name" value="HATPase_dom"/>
</dbReference>
<evidence type="ECO:0000256" key="1">
    <source>
        <dbReference type="ARBA" id="ARBA00022679"/>
    </source>
</evidence>
<evidence type="ECO:0000256" key="2">
    <source>
        <dbReference type="ARBA" id="ARBA00022777"/>
    </source>
</evidence>
<evidence type="ECO:0000313" key="7">
    <source>
        <dbReference type="EMBL" id="MBR7801175.1"/>
    </source>
</evidence>
<dbReference type="Pfam" id="PF07730">
    <property type="entry name" value="HisKA_3"/>
    <property type="match status" value="1"/>
</dbReference>
<accession>A0A941E2J3</accession>
<feature type="transmembrane region" description="Helical" evidence="4">
    <location>
        <begin position="159"/>
        <end position="179"/>
    </location>
</feature>
<feature type="transmembrane region" description="Helical" evidence="4">
    <location>
        <begin position="127"/>
        <end position="147"/>
    </location>
</feature>
<keyword evidence="4" id="KW-0812">Transmembrane</keyword>
<comment type="caution">
    <text evidence="7">The sequence shown here is derived from an EMBL/GenBank/DDBJ whole genome shotgun (WGS) entry which is preliminary data.</text>
</comment>
<dbReference type="InterPro" id="IPR050482">
    <property type="entry name" value="Sensor_HK_TwoCompSys"/>
</dbReference>
<keyword evidence="2 7" id="KW-0418">Kinase</keyword>
<dbReference type="RefSeq" id="WP_212676299.1">
    <property type="nucleotide sequence ID" value="NZ_JAGSPJ010000006.1"/>
</dbReference>
<dbReference type="EMBL" id="JAGSPJ010000006">
    <property type="protein sequence ID" value="MBR7801175.1"/>
    <property type="molecule type" value="Genomic_DNA"/>
</dbReference>
<proteinExistence type="predicted"/>
<dbReference type="AlphaFoldDB" id="A0A941E2J3"/>
<keyword evidence="3" id="KW-0902">Two-component regulatory system</keyword>
<keyword evidence="4" id="KW-0472">Membrane</keyword>
<dbReference type="Gene3D" id="3.30.565.10">
    <property type="entry name" value="Histidine kinase-like ATPase, C-terminal domain"/>
    <property type="match status" value="1"/>
</dbReference>